<sequence length="214" mass="24166">MRKLVIFGGSGYIGQAVCQEALAQGFIVYSISKHGKPTKQADWMHHPSMTWLQADILQNFAWQTQIPKDASYLNLIGILFESKNKTYTDLIVATNHIISQFAADCNQVYFFLSAQIGPKKYLAAKHLAEQELQKLKNPIIVLQSGLVVSSIKKGSHLQGWMIRCASYLPFIGPWAKKGYPIERTLLAKNILKLIINKKTGTYMMTKDNSLKELY</sequence>
<dbReference type="RefSeq" id="WP_136137529.1">
    <property type="nucleotide sequence ID" value="NZ_SDGV01000022.1"/>
</dbReference>
<dbReference type="PANTHER" id="PTHR12126:SF16">
    <property type="entry name" value="MIOREX COMPLEX COMPONENT 2"/>
    <property type="match status" value="1"/>
</dbReference>
<accession>A0A4V3TUV6</accession>
<dbReference type="Proteomes" id="UP000310506">
    <property type="component" value="Unassembled WGS sequence"/>
</dbReference>
<dbReference type="OrthoDB" id="2216847at2"/>
<evidence type="ECO:0000313" key="2">
    <source>
        <dbReference type="Proteomes" id="UP000310506"/>
    </source>
</evidence>
<dbReference type="GO" id="GO:0044877">
    <property type="term" value="F:protein-containing complex binding"/>
    <property type="evidence" value="ECO:0007669"/>
    <property type="project" value="TreeGrafter"/>
</dbReference>
<evidence type="ECO:0008006" key="3">
    <source>
        <dbReference type="Google" id="ProtNLM"/>
    </source>
</evidence>
<proteinExistence type="predicted"/>
<comment type="caution">
    <text evidence="1">The sequence shown here is derived from an EMBL/GenBank/DDBJ whole genome shotgun (WGS) entry which is preliminary data.</text>
</comment>
<dbReference type="InterPro" id="IPR051207">
    <property type="entry name" value="ComplexI_NDUFA9_subunit"/>
</dbReference>
<evidence type="ECO:0000313" key="1">
    <source>
        <dbReference type="EMBL" id="THB60539.1"/>
    </source>
</evidence>
<protein>
    <recommendedName>
        <fullName evidence="3">NAD-dependent epimerase/dehydratase family protein</fullName>
    </recommendedName>
</protein>
<keyword evidence="2" id="KW-1185">Reference proteome</keyword>
<gene>
    <name evidence="1" type="ORF">ESZ54_09960</name>
</gene>
<reference evidence="1 2" key="1">
    <citation type="submission" date="2019-01" db="EMBL/GenBank/DDBJ databases">
        <title>Vagococcus silagei sp. nov. isolated from brewer's grain.</title>
        <authorList>
            <person name="Guu J.-R."/>
        </authorList>
    </citation>
    <scope>NUCLEOTIDE SEQUENCE [LARGE SCALE GENOMIC DNA]</scope>
    <source>
        <strain evidence="1 2">2B-2</strain>
    </source>
</reference>
<dbReference type="AlphaFoldDB" id="A0A4V3TUV6"/>
<organism evidence="1 2">
    <name type="scientific">Vagococcus silagei</name>
    <dbReference type="NCBI Taxonomy" id="2508885"/>
    <lineage>
        <taxon>Bacteria</taxon>
        <taxon>Bacillati</taxon>
        <taxon>Bacillota</taxon>
        <taxon>Bacilli</taxon>
        <taxon>Lactobacillales</taxon>
        <taxon>Enterococcaceae</taxon>
        <taxon>Vagococcus</taxon>
    </lineage>
</organism>
<dbReference type="SUPFAM" id="SSF51735">
    <property type="entry name" value="NAD(P)-binding Rossmann-fold domains"/>
    <property type="match status" value="1"/>
</dbReference>
<dbReference type="InterPro" id="IPR036291">
    <property type="entry name" value="NAD(P)-bd_dom_sf"/>
</dbReference>
<dbReference type="EMBL" id="SDGV01000022">
    <property type="protein sequence ID" value="THB60539.1"/>
    <property type="molecule type" value="Genomic_DNA"/>
</dbReference>
<name>A0A4V3TUV6_9ENTE</name>
<dbReference type="Gene3D" id="3.40.50.720">
    <property type="entry name" value="NAD(P)-binding Rossmann-like Domain"/>
    <property type="match status" value="1"/>
</dbReference>
<dbReference type="PANTHER" id="PTHR12126">
    <property type="entry name" value="NADH-UBIQUINONE OXIDOREDUCTASE 39 KDA SUBUNIT-RELATED"/>
    <property type="match status" value="1"/>
</dbReference>